<gene>
    <name evidence="1" type="ORF">GMARGA_LOCUS6099</name>
</gene>
<proteinExistence type="predicted"/>
<keyword evidence="2" id="KW-1185">Reference proteome</keyword>
<organism evidence="1 2">
    <name type="scientific">Gigaspora margarita</name>
    <dbReference type="NCBI Taxonomy" id="4874"/>
    <lineage>
        <taxon>Eukaryota</taxon>
        <taxon>Fungi</taxon>
        <taxon>Fungi incertae sedis</taxon>
        <taxon>Mucoromycota</taxon>
        <taxon>Glomeromycotina</taxon>
        <taxon>Glomeromycetes</taxon>
        <taxon>Diversisporales</taxon>
        <taxon>Gigasporaceae</taxon>
        <taxon>Gigaspora</taxon>
    </lineage>
</organism>
<dbReference type="EMBL" id="CAJVQB010002698">
    <property type="protein sequence ID" value="CAG8584289.1"/>
    <property type="molecule type" value="Genomic_DNA"/>
</dbReference>
<accession>A0ABN7UFI8</accession>
<sequence>MQQDQKFTNKLQWKEHKVSFSDKVFKLVRVSVRETKVKTLEIVASILYAQSKKKNQKTSAIQKDNLAELGLIMRNIFSRLDNLEFGTKKDKPKQVESALLF</sequence>
<comment type="caution">
    <text evidence="1">The sequence shown here is derived from an EMBL/GenBank/DDBJ whole genome shotgun (WGS) entry which is preliminary data.</text>
</comment>
<protein>
    <submittedName>
        <fullName evidence="1">9964_t:CDS:1</fullName>
    </submittedName>
</protein>
<evidence type="ECO:0000313" key="1">
    <source>
        <dbReference type="EMBL" id="CAG8584289.1"/>
    </source>
</evidence>
<evidence type="ECO:0000313" key="2">
    <source>
        <dbReference type="Proteomes" id="UP000789901"/>
    </source>
</evidence>
<name>A0ABN7UFI8_GIGMA</name>
<reference evidence="1 2" key="1">
    <citation type="submission" date="2021-06" db="EMBL/GenBank/DDBJ databases">
        <authorList>
            <person name="Kallberg Y."/>
            <person name="Tangrot J."/>
            <person name="Rosling A."/>
        </authorList>
    </citation>
    <scope>NUCLEOTIDE SEQUENCE [LARGE SCALE GENOMIC DNA]</scope>
    <source>
        <strain evidence="1 2">120-4 pot B 10/14</strain>
    </source>
</reference>
<dbReference type="Proteomes" id="UP000789901">
    <property type="component" value="Unassembled WGS sequence"/>
</dbReference>